<dbReference type="Proteomes" id="UP000011705">
    <property type="component" value="Chromosome"/>
</dbReference>
<accession>A0A0E2EEE9</accession>
<evidence type="ECO:0000313" key="2">
    <source>
        <dbReference type="EMBL" id="EMB30602.1"/>
    </source>
</evidence>
<organism evidence="2">
    <name type="scientific">Treponema denticola H-22</name>
    <dbReference type="NCBI Taxonomy" id="999432"/>
    <lineage>
        <taxon>Bacteria</taxon>
        <taxon>Pseudomonadati</taxon>
        <taxon>Spirochaetota</taxon>
        <taxon>Spirochaetia</taxon>
        <taxon>Spirochaetales</taxon>
        <taxon>Treponemataceae</taxon>
        <taxon>Treponema</taxon>
    </lineage>
</organism>
<dbReference type="EMBL" id="AGDV01000021">
    <property type="protein sequence ID" value="EMB30602.1"/>
    <property type="molecule type" value="Genomic_DNA"/>
</dbReference>
<dbReference type="AlphaFoldDB" id="A0A0E2EEE9"/>
<keyword evidence="1" id="KW-1133">Transmembrane helix</keyword>
<keyword evidence="1" id="KW-0472">Membrane</keyword>
<comment type="caution">
    <text evidence="2">The sequence shown here is derived from an EMBL/GenBank/DDBJ whole genome shotgun (WGS) entry which is preliminary data.</text>
</comment>
<gene>
    <name evidence="2" type="ORF">HMPREF9726_02287</name>
</gene>
<feature type="transmembrane region" description="Helical" evidence="1">
    <location>
        <begin position="159"/>
        <end position="185"/>
    </location>
</feature>
<feature type="transmembrane region" description="Helical" evidence="1">
    <location>
        <begin position="12"/>
        <end position="34"/>
    </location>
</feature>
<dbReference type="InterPro" id="IPR011733">
    <property type="entry name" value="CHP02185_IM"/>
</dbReference>
<reference evidence="2" key="1">
    <citation type="submission" date="2012-01" db="EMBL/GenBank/DDBJ databases">
        <title>The Genome Sequence of Treponema denticola H-22.</title>
        <authorList>
            <consortium name="The Broad Institute Genome Sequencing Platform"/>
            <person name="Earl A."/>
            <person name="Ward D."/>
            <person name="Feldgarden M."/>
            <person name="Gevers D."/>
            <person name="Blanton J.M."/>
            <person name="Fenno C.J."/>
            <person name="Baranova O.V."/>
            <person name="Mathney J."/>
            <person name="Dewhirst F.E."/>
            <person name="Izard J."/>
            <person name="Young S.K."/>
            <person name="Zeng Q."/>
            <person name="Gargeya S."/>
            <person name="Fitzgerald M."/>
            <person name="Haas B."/>
            <person name="Abouelleil A."/>
            <person name="Alvarado L."/>
            <person name="Arachchi H.M."/>
            <person name="Berlin A."/>
            <person name="Chapman S.B."/>
            <person name="Gearin G."/>
            <person name="Goldberg J."/>
            <person name="Griggs A."/>
            <person name="Gujja S."/>
            <person name="Hansen M."/>
            <person name="Heiman D."/>
            <person name="Howarth C."/>
            <person name="Larimer J."/>
            <person name="Lui A."/>
            <person name="MacDonald P.J.P."/>
            <person name="McCowen C."/>
            <person name="Montmayeur A."/>
            <person name="Murphy C."/>
            <person name="Neiman D."/>
            <person name="Pearson M."/>
            <person name="Priest M."/>
            <person name="Roberts A."/>
            <person name="Saif S."/>
            <person name="Shea T."/>
            <person name="Sisk P."/>
            <person name="Stolte C."/>
            <person name="Sykes S."/>
            <person name="Wortman J."/>
            <person name="Nusbaum C."/>
            <person name="Birren B."/>
        </authorList>
    </citation>
    <scope>NUCLEOTIDE SEQUENCE [LARGE SCALE GENOMIC DNA]</scope>
    <source>
        <strain evidence="2">H-22</strain>
    </source>
</reference>
<dbReference type="PATRIC" id="fig|999432.5.peg.2376"/>
<protein>
    <recommendedName>
        <fullName evidence="3">TIGR02185 family protein</fullName>
    </recommendedName>
</protein>
<name>A0A0E2EEE9_TREDN</name>
<dbReference type="RefSeq" id="WP_002685745.1">
    <property type="nucleotide sequence ID" value="NZ_CM001795.1"/>
</dbReference>
<dbReference type="Pfam" id="PF09605">
    <property type="entry name" value="Trep_Strep"/>
    <property type="match status" value="1"/>
</dbReference>
<keyword evidence="1" id="KW-0812">Transmembrane</keyword>
<dbReference type="NCBIfam" id="TIGR02185">
    <property type="entry name" value="Trep_Strep"/>
    <property type="match status" value="1"/>
</dbReference>
<sequence>METKTNHWKISHFVLIGLMAAIYAAVIYGVGMLTAVTIPVMHVFAPGMTGLLMGPIVLFVVKTVRRFGVLTLLAGLGVALFTLTGMGSINCLIFVVIAGLIADVIIAKTGFKTLSVGIGHGLTQAAYFTGGVFPFLFFLERELAKWQEMGMSREEILEYVKYFTGTFAVIGIVSAIVFGIAGVYIGKLILKRHFKDME</sequence>
<feature type="transmembrane region" description="Helical" evidence="1">
    <location>
        <begin position="118"/>
        <end position="139"/>
    </location>
</feature>
<evidence type="ECO:0008006" key="3">
    <source>
        <dbReference type="Google" id="ProtNLM"/>
    </source>
</evidence>
<evidence type="ECO:0000256" key="1">
    <source>
        <dbReference type="SAM" id="Phobius"/>
    </source>
</evidence>
<proteinExistence type="predicted"/>
<dbReference type="HOGENOM" id="CLU_093450_6_0_12"/>
<feature type="transmembrane region" description="Helical" evidence="1">
    <location>
        <begin position="67"/>
        <end position="86"/>
    </location>
</feature>
<feature type="transmembrane region" description="Helical" evidence="1">
    <location>
        <begin position="40"/>
        <end position="60"/>
    </location>
</feature>